<dbReference type="InterPro" id="IPR008271">
    <property type="entry name" value="Ser/Thr_kinase_AS"/>
</dbReference>
<dbReference type="PROSITE" id="PS50011">
    <property type="entry name" value="PROTEIN_KINASE_DOM"/>
    <property type="match status" value="1"/>
</dbReference>
<keyword evidence="6" id="KW-0808">Transferase</keyword>
<dbReference type="Gene3D" id="1.10.510.10">
    <property type="entry name" value="Transferase(Phosphotransferase) domain 1"/>
    <property type="match status" value="1"/>
</dbReference>
<evidence type="ECO:0000313" key="6">
    <source>
        <dbReference type="EMBL" id="KAG5186283.1"/>
    </source>
</evidence>
<dbReference type="CDD" id="cd14003">
    <property type="entry name" value="STKc_AMPK-like"/>
    <property type="match status" value="1"/>
</dbReference>
<dbReference type="PANTHER" id="PTHR24346:SF30">
    <property type="entry name" value="MATERNAL EMBRYONIC LEUCINE ZIPPER KINASE"/>
    <property type="match status" value="1"/>
</dbReference>
<dbReference type="PROSITE" id="PS00108">
    <property type="entry name" value="PROTEIN_KINASE_ST"/>
    <property type="match status" value="1"/>
</dbReference>
<dbReference type="GO" id="GO:0004674">
    <property type="term" value="F:protein serine/threonine kinase activity"/>
    <property type="evidence" value="ECO:0007669"/>
    <property type="project" value="UniProtKB-KW"/>
</dbReference>
<dbReference type="InterPro" id="IPR017441">
    <property type="entry name" value="Protein_kinase_ATP_BS"/>
</dbReference>
<evidence type="ECO:0000256" key="2">
    <source>
        <dbReference type="ARBA" id="ARBA00022840"/>
    </source>
</evidence>
<evidence type="ECO:0000256" key="4">
    <source>
        <dbReference type="RuleBase" id="RU000304"/>
    </source>
</evidence>
<dbReference type="EMBL" id="JAFCMP010000112">
    <property type="protein sequence ID" value="KAG5186283.1"/>
    <property type="molecule type" value="Genomic_DNA"/>
</dbReference>
<dbReference type="PANTHER" id="PTHR24346">
    <property type="entry name" value="MAP/MICROTUBULE AFFINITY-REGULATING KINASE"/>
    <property type="match status" value="1"/>
</dbReference>
<dbReference type="GO" id="GO:0005524">
    <property type="term" value="F:ATP binding"/>
    <property type="evidence" value="ECO:0007669"/>
    <property type="project" value="UniProtKB-UniRule"/>
</dbReference>
<feature type="domain" description="Protein kinase" evidence="5">
    <location>
        <begin position="11"/>
        <end position="267"/>
    </location>
</feature>
<keyword evidence="1 3" id="KW-0547">Nucleotide-binding</keyword>
<name>A0A835Z4H3_9STRA</name>
<gene>
    <name evidence="6" type="ORF">JKP88DRAFT_157155</name>
</gene>
<evidence type="ECO:0000313" key="7">
    <source>
        <dbReference type="Proteomes" id="UP000664859"/>
    </source>
</evidence>
<evidence type="ECO:0000256" key="3">
    <source>
        <dbReference type="PROSITE-ProRule" id="PRU10141"/>
    </source>
</evidence>
<dbReference type="InterPro" id="IPR011009">
    <property type="entry name" value="Kinase-like_dom_sf"/>
</dbReference>
<protein>
    <submittedName>
        <fullName evidence="6">Putative serine/threonine protein kinase</fullName>
    </submittedName>
</protein>
<dbReference type="FunFam" id="1.10.510.10:FF:000571">
    <property type="entry name" value="Maternal embryonic leucine zipper kinase"/>
    <property type="match status" value="1"/>
</dbReference>
<dbReference type="SMART" id="SM00220">
    <property type="entry name" value="S_TKc"/>
    <property type="match status" value="1"/>
</dbReference>
<sequence length="295" mass="33338">MAKVGDIIENYTVVRMLGSGSSGEVVLAHENDDRDTLFAIKIISLKHIHRNHLSTQIKREISAMKSLHHENIVRLFRVLNGGTKLYLVCEYVSGGDLYDKIAAMKSLPETLARKYFKQIVRAIQHCHENGITHRDLKPENCMVTEDGDIKVADFGLSNITSQQYGDMFFTVCGTPHYASPEVLSRVTYNGPQSDIWSMGVLLYVMVLGYLPFDDDLHEALRVKIKHAKFGLPAHTISSEAEDLIRRILVIDPTKRPTLIQILEHSWLTDADDGTEDDEFSTEFSTEFSKECSTHI</sequence>
<reference evidence="6" key="1">
    <citation type="submission" date="2021-02" db="EMBL/GenBank/DDBJ databases">
        <title>First Annotated Genome of the Yellow-green Alga Tribonema minus.</title>
        <authorList>
            <person name="Mahan K.M."/>
        </authorList>
    </citation>
    <scope>NUCLEOTIDE SEQUENCE</scope>
    <source>
        <strain evidence="6">UTEX B ZZ1240</strain>
    </source>
</reference>
<dbReference type="Proteomes" id="UP000664859">
    <property type="component" value="Unassembled WGS sequence"/>
</dbReference>
<dbReference type="OrthoDB" id="106772at2759"/>
<keyword evidence="2 3" id="KW-0067">ATP-binding</keyword>
<dbReference type="InterPro" id="IPR000719">
    <property type="entry name" value="Prot_kinase_dom"/>
</dbReference>
<dbReference type="PROSITE" id="PS00107">
    <property type="entry name" value="PROTEIN_KINASE_ATP"/>
    <property type="match status" value="1"/>
</dbReference>
<comment type="similarity">
    <text evidence="4">Belongs to the protein kinase superfamily.</text>
</comment>
<evidence type="ECO:0000256" key="1">
    <source>
        <dbReference type="ARBA" id="ARBA00022741"/>
    </source>
</evidence>
<keyword evidence="4 6" id="KW-0723">Serine/threonine-protein kinase</keyword>
<dbReference type="GO" id="GO:0035556">
    <property type="term" value="P:intracellular signal transduction"/>
    <property type="evidence" value="ECO:0007669"/>
    <property type="project" value="TreeGrafter"/>
</dbReference>
<dbReference type="Pfam" id="PF00069">
    <property type="entry name" value="Pkinase"/>
    <property type="match status" value="1"/>
</dbReference>
<comment type="caution">
    <text evidence="6">The sequence shown here is derived from an EMBL/GenBank/DDBJ whole genome shotgun (WGS) entry which is preliminary data.</text>
</comment>
<dbReference type="GO" id="GO:0005737">
    <property type="term" value="C:cytoplasm"/>
    <property type="evidence" value="ECO:0007669"/>
    <property type="project" value="TreeGrafter"/>
</dbReference>
<accession>A0A835Z4H3</accession>
<feature type="binding site" evidence="3">
    <location>
        <position position="41"/>
    </location>
    <ligand>
        <name>ATP</name>
        <dbReference type="ChEBI" id="CHEBI:30616"/>
    </ligand>
</feature>
<dbReference type="AlphaFoldDB" id="A0A835Z4H3"/>
<organism evidence="6 7">
    <name type="scientific">Tribonema minus</name>
    <dbReference type="NCBI Taxonomy" id="303371"/>
    <lineage>
        <taxon>Eukaryota</taxon>
        <taxon>Sar</taxon>
        <taxon>Stramenopiles</taxon>
        <taxon>Ochrophyta</taxon>
        <taxon>PX clade</taxon>
        <taxon>Xanthophyceae</taxon>
        <taxon>Tribonematales</taxon>
        <taxon>Tribonemataceae</taxon>
        <taxon>Tribonema</taxon>
    </lineage>
</organism>
<keyword evidence="7" id="KW-1185">Reference proteome</keyword>
<proteinExistence type="inferred from homology"/>
<dbReference type="FunFam" id="3.30.200.20:FF:000042">
    <property type="entry name" value="Aurora kinase A"/>
    <property type="match status" value="1"/>
</dbReference>
<dbReference type="SUPFAM" id="SSF56112">
    <property type="entry name" value="Protein kinase-like (PK-like)"/>
    <property type="match status" value="1"/>
</dbReference>
<keyword evidence="6" id="KW-0418">Kinase</keyword>
<evidence type="ECO:0000259" key="5">
    <source>
        <dbReference type="PROSITE" id="PS50011"/>
    </source>
</evidence>